<keyword evidence="1" id="KW-0472">Membrane</keyword>
<reference evidence="3" key="1">
    <citation type="submission" date="2016-01" db="EMBL/GenBank/DDBJ databases">
        <title>Draft genome of Chromobacterium sp. F49.</title>
        <authorList>
            <person name="Hong K.W."/>
        </authorList>
    </citation>
    <scope>NUCLEOTIDE SEQUENCE [LARGE SCALE GENOMIC DNA]</scope>
    <source>
        <strain evidence="3">CN10</strain>
    </source>
</reference>
<evidence type="ECO:0000313" key="3">
    <source>
        <dbReference type="Proteomes" id="UP000076625"/>
    </source>
</evidence>
<dbReference type="EMBL" id="LQQU01000059">
    <property type="protein sequence ID" value="KZE25364.1"/>
    <property type="molecule type" value="Genomic_DNA"/>
</dbReference>
<protein>
    <submittedName>
        <fullName evidence="2">Uncharacterized protein</fullName>
    </submittedName>
</protein>
<dbReference type="AlphaFoldDB" id="A0A163BAE0"/>
<keyword evidence="1" id="KW-1133">Transmembrane helix</keyword>
<comment type="caution">
    <text evidence="2">The sequence shown here is derived from an EMBL/GenBank/DDBJ whole genome shotgun (WGS) entry which is preliminary data.</text>
</comment>
<keyword evidence="1" id="KW-0812">Transmembrane</keyword>
<dbReference type="STRING" id="1452487.AVW16_03455"/>
<evidence type="ECO:0000313" key="2">
    <source>
        <dbReference type="EMBL" id="KZE25364.1"/>
    </source>
</evidence>
<organism evidence="2 3">
    <name type="scientific">Crenobacter luteus</name>
    <dbReference type="NCBI Taxonomy" id="1452487"/>
    <lineage>
        <taxon>Bacteria</taxon>
        <taxon>Pseudomonadati</taxon>
        <taxon>Pseudomonadota</taxon>
        <taxon>Betaproteobacteria</taxon>
        <taxon>Neisseriales</taxon>
        <taxon>Neisseriaceae</taxon>
        <taxon>Crenobacter</taxon>
    </lineage>
</organism>
<proteinExistence type="predicted"/>
<sequence>MPPPEPEARLAGLALPLGETVVAVQGHGDPAYGTLKKSRANTAQSDYFRVVFQGFARVAAGQWQRFEGEDAASPNNLNSAWARVDHPSRSVAFGPKSGVALSAAFAGGPLDAYLFAQVIAWAKTVYPDYRVAPGVLSTLSLPDEDKLRVNAFFASQGFDFEWGDGQKSAHYGKDRAGRLLGVWDAERVNEVPGAALLDSLAQHDAYQHELEHKLAEADASQSALRRQIARERHTNQIMTGVTAFVLLVGLLVALDLF</sequence>
<keyword evidence="3" id="KW-1185">Reference proteome</keyword>
<gene>
    <name evidence="2" type="ORF">AVW16_03455</name>
</gene>
<name>A0A163BAE0_9NEIS</name>
<dbReference type="Proteomes" id="UP000076625">
    <property type="component" value="Unassembled WGS sequence"/>
</dbReference>
<evidence type="ECO:0000256" key="1">
    <source>
        <dbReference type="SAM" id="Phobius"/>
    </source>
</evidence>
<feature type="transmembrane region" description="Helical" evidence="1">
    <location>
        <begin position="235"/>
        <end position="254"/>
    </location>
</feature>
<accession>A0A163BAE0</accession>